<dbReference type="Pfam" id="PF09822">
    <property type="entry name" value="ABC_transp_aux"/>
    <property type="match status" value="1"/>
</dbReference>
<keyword evidence="1" id="KW-0812">Transmembrane</keyword>
<feature type="domain" description="DUF7088" evidence="3">
    <location>
        <begin position="37"/>
        <end position="146"/>
    </location>
</feature>
<evidence type="ECO:0000313" key="4">
    <source>
        <dbReference type="EMBL" id="MFC3879422.1"/>
    </source>
</evidence>
<name>A0ABV8AN24_9BACT</name>
<evidence type="ECO:0000256" key="1">
    <source>
        <dbReference type="SAM" id="Phobius"/>
    </source>
</evidence>
<proteinExistence type="predicted"/>
<dbReference type="RefSeq" id="WP_377903834.1">
    <property type="nucleotide sequence ID" value="NZ_JBHRZS010000006.1"/>
</dbReference>
<dbReference type="InterPro" id="IPR019196">
    <property type="entry name" value="ABC_transp_unknown"/>
</dbReference>
<keyword evidence="1" id="KW-0472">Membrane</keyword>
<dbReference type="NCBIfam" id="TIGR03521">
    <property type="entry name" value="GldG"/>
    <property type="match status" value="1"/>
</dbReference>
<accession>A0ABV8AN24</accession>
<evidence type="ECO:0000259" key="3">
    <source>
        <dbReference type="Pfam" id="PF23357"/>
    </source>
</evidence>
<keyword evidence="5" id="KW-1185">Reference proteome</keyword>
<comment type="caution">
    <text evidence="4">The sequence shown here is derived from an EMBL/GenBank/DDBJ whole genome shotgun (WGS) entry which is preliminary data.</text>
</comment>
<protein>
    <submittedName>
        <fullName evidence="4">Gliding motility-associated ABC transporter substrate-binding protein GldG</fullName>
    </submittedName>
</protein>
<dbReference type="Pfam" id="PF23357">
    <property type="entry name" value="DUF7088"/>
    <property type="match status" value="1"/>
</dbReference>
<dbReference type="InterPro" id="IPR019863">
    <property type="entry name" value="Motility-assoc_ABC-rel_GldG"/>
</dbReference>
<keyword evidence="1" id="KW-1133">Transmembrane helix</keyword>
<gene>
    <name evidence="4" type="primary">gldG</name>
    <name evidence="4" type="ORF">ACFOSV_04520</name>
</gene>
<organism evidence="4 5">
    <name type="scientific">Algoriphagus namhaensis</name>
    <dbReference type="NCBI Taxonomy" id="915353"/>
    <lineage>
        <taxon>Bacteria</taxon>
        <taxon>Pseudomonadati</taxon>
        <taxon>Bacteroidota</taxon>
        <taxon>Cytophagia</taxon>
        <taxon>Cytophagales</taxon>
        <taxon>Cyclobacteriaceae</taxon>
        <taxon>Algoriphagus</taxon>
    </lineage>
</organism>
<reference evidence="5" key="1">
    <citation type="journal article" date="2019" name="Int. J. Syst. Evol. Microbiol.">
        <title>The Global Catalogue of Microorganisms (GCM) 10K type strain sequencing project: providing services to taxonomists for standard genome sequencing and annotation.</title>
        <authorList>
            <consortium name="The Broad Institute Genomics Platform"/>
            <consortium name="The Broad Institute Genome Sequencing Center for Infectious Disease"/>
            <person name="Wu L."/>
            <person name="Ma J."/>
        </authorList>
    </citation>
    <scope>NUCLEOTIDE SEQUENCE [LARGE SCALE GENOMIC DNA]</scope>
    <source>
        <strain evidence="5">CCUG 60523</strain>
    </source>
</reference>
<dbReference type="Proteomes" id="UP001595805">
    <property type="component" value="Unassembled WGS sequence"/>
</dbReference>
<evidence type="ECO:0000259" key="2">
    <source>
        <dbReference type="Pfam" id="PF09822"/>
    </source>
</evidence>
<dbReference type="InterPro" id="IPR055396">
    <property type="entry name" value="DUF7088"/>
</dbReference>
<sequence length="564" mass="63088">MSASKTNILKPWFILGLGLIVLLLLGQFLRFRIDLTEEKRYSLSPATEEILSGITEPLHVDILLVGEYFPGGMRRLQKSLEETIRTFDAYSPERITFSYFDPLSLPASEQEEFILDLNEYGINPTNLFVNQNSGQQSQLIFPGFLISDSEYETGALILKGEQGMGQDEILNQSIENLEFELSLAIQKLINPGSKSIAMIMGHGEMSEDDGYGLVEALDGSNELFKVPLEQADNPDLLSNFSVVFVEGPRESFSERDLFLLDQYVMRGGNLVVLLDAVQVDMTKAGGEGTVALPFDTGLDNLLFRYGVRVNKDLIQDLNFGFFPVMAGNFGDQEQMVPLPWPFHIQAGRMQDHPITKGLDVVNLRFVSSLDTVKANGVKKTPLIFSSDFSRILPAPARVAFSDMEQAPEVSQFTSKNLPLAYLLEGEFTSLFRNRFVPDGFDSKDLEESGKGKVVVIGDGDVFQSQRSFQDGSPLTLGEDPFNQVTYANRLFLRNLVQYLTDPEGIIMTRTRSFKIRPLNKVKVAEQKVFWQVVNVLGPVGILLIIGSIVTWNRRRKFAKKSSKA</sequence>
<feature type="transmembrane region" description="Helical" evidence="1">
    <location>
        <begin position="528"/>
        <end position="551"/>
    </location>
</feature>
<feature type="domain" description="ABC-type uncharacterised transport system" evidence="2">
    <location>
        <begin position="194"/>
        <end position="494"/>
    </location>
</feature>
<dbReference type="EMBL" id="JBHRZS010000006">
    <property type="protein sequence ID" value="MFC3879422.1"/>
    <property type="molecule type" value="Genomic_DNA"/>
</dbReference>
<evidence type="ECO:0000313" key="5">
    <source>
        <dbReference type="Proteomes" id="UP001595805"/>
    </source>
</evidence>